<name>A0A563ESH0_9PSEU</name>
<dbReference type="AlphaFoldDB" id="A0A563ESH0"/>
<reference evidence="2 3" key="1">
    <citation type="submission" date="2019-07" db="EMBL/GenBank/DDBJ databases">
        <title>Lentzea xizangensis sp. nov., isolated from Qinghai-Tibetan Plateau Soils.</title>
        <authorList>
            <person name="Huang J."/>
        </authorList>
    </citation>
    <scope>NUCLEOTIDE SEQUENCE [LARGE SCALE GENOMIC DNA]</scope>
    <source>
        <strain evidence="2 3">FXJ1.1311</strain>
    </source>
</reference>
<dbReference type="OrthoDB" id="5243158at2"/>
<accession>A0A563ESH0</accession>
<dbReference type="Proteomes" id="UP000316639">
    <property type="component" value="Unassembled WGS sequence"/>
</dbReference>
<proteinExistence type="predicted"/>
<feature type="domain" description="GAF" evidence="1">
    <location>
        <begin position="5"/>
        <end position="147"/>
    </location>
</feature>
<dbReference type="Gene3D" id="3.30.450.40">
    <property type="match status" value="1"/>
</dbReference>
<evidence type="ECO:0000313" key="3">
    <source>
        <dbReference type="Proteomes" id="UP000316639"/>
    </source>
</evidence>
<dbReference type="InterPro" id="IPR003018">
    <property type="entry name" value="GAF"/>
</dbReference>
<protein>
    <submittedName>
        <fullName evidence="2">GAF domain-containing protein</fullName>
    </submittedName>
</protein>
<sequence>MAMDDLRRLLDSVVATAQHVTSARAGSVALVEGGELVFRSATGPQGHALIGVRLPIGSGIAGYAVSSGQAIALDDVREDPRFARDLAESLGYVPRGIVAVPLDTDDEVVGVLELLDPAGEVELDVLSLLARQAALSITLARAFGALTGDTEAAELAKRLSRLGDRERLLVRAFLDYVG</sequence>
<dbReference type="SMART" id="SM00065">
    <property type="entry name" value="GAF"/>
    <property type="match status" value="1"/>
</dbReference>
<gene>
    <name evidence="2" type="ORF">FKR81_18535</name>
</gene>
<comment type="caution">
    <text evidence="2">The sequence shown here is derived from an EMBL/GenBank/DDBJ whole genome shotgun (WGS) entry which is preliminary data.</text>
</comment>
<evidence type="ECO:0000313" key="2">
    <source>
        <dbReference type="EMBL" id="TWP50619.1"/>
    </source>
</evidence>
<organism evidence="2 3">
    <name type="scientific">Lentzea tibetensis</name>
    <dbReference type="NCBI Taxonomy" id="2591470"/>
    <lineage>
        <taxon>Bacteria</taxon>
        <taxon>Bacillati</taxon>
        <taxon>Actinomycetota</taxon>
        <taxon>Actinomycetes</taxon>
        <taxon>Pseudonocardiales</taxon>
        <taxon>Pseudonocardiaceae</taxon>
        <taxon>Lentzea</taxon>
    </lineage>
</organism>
<keyword evidence="3" id="KW-1185">Reference proteome</keyword>
<dbReference type="SUPFAM" id="SSF55781">
    <property type="entry name" value="GAF domain-like"/>
    <property type="match status" value="1"/>
</dbReference>
<dbReference type="InterPro" id="IPR029016">
    <property type="entry name" value="GAF-like_dom_sf"/>
</dbReference>
<dbReference type="EMBL" id="VOBR01000011">
    <property type="protein sequence ID" value="TWP50619.1"/>
    <property type="molecule type" value="Genomic_DNA"/>
</dbReference>
<evidence type="ECO:0000259" key="1">
    <source>
        <dbReference type="SMART" id="SM00065"/>
    </source>
</evidence>
<dbReference type="Pfam" id="PF13185">
    <property type="entry name" value="GAF_2"/>
    <property type="match status" value="1"/>
</dbReference>